<dbReference type="SUPFAM" id="SSF57716">
    <property type="entry name" value="Glucocorticoid receptor-like (DNA-binding domain)"/>
    <property type="match status" value="1"/>
</dbReference>
<dbReference type="Pfam" id="PF01149">
    <property type="entry name" value="Fapy_DNA_glyco"/>
    <property type="match status" value="1"/>
</dbReference>
<keyword evidence="6" id="KW-0227">DNA damage</keyword>
<evidence type="ECO:0000256" key="14">
    <source>
        <dbReference type="ARBA" id="ARBA00023295"/>
    </source>
</evidence>
<dbReference type="GO" id="GO:0008534">
    <property type="term" value="F:oxidized purine nucleobase lesion DNA N-glycosylase activity"/>
    <property type="evidence" value="ECO:0007669"/>
    <property type="project" value="UniProtKB-ARBA"/>
</dbReference>
<dbReference type="GO" id="GO:0003684">
    <property type="term" value="F:damaged DNA binding"/>
    <property type="evidence" value="ECO:0007669"/>
    <property type="project" value="InterPro"/>
</dbReference>
<evidence type="ECO:0000256" key="1">
    <source>
        <dbReference type="ARBA" id="ARBA00001947"/>
    </source>
</evidence>
<dbReference type="EC" id="4.2.99.18" evidence="3"/>
<keyword evidence="12" id="KW-0456">Lyase</keyword>
<dbReference type="InterPro" id="IPR010979">
    <property type="entry name" value="Ribosomal_uS13-like_H2TH"/>
</dbReference>
<dbReference type="InterPro" id="IPR035937">
    <property type="entry name" value="FPG_N"/>
</dbReference>
<keyword evidence="13" id="KW-0511">Multifunctional enzyme</keyword>
<dbReference type="PANTHER" id="PTHR42697:SF1">
    <property type="entry name" value="ENDONUCLEASE 8"/>
    <property type="match status" value="1"/>
</dbReference>
<comment type="catalytic activity">
    <reaction evidence="16">
        <text>2'-deoxyribonucleotide-(2'-deoxyribose 5'-phosphate)-2'-deoxyribonucleotide-DNA = a 3'-end 2'-deoxyribonucleotide-(2,3-dehydro-2,3-deoxyribose 5'-phosphate)-DNA + a 5'-end 5'-phospho-2'-deoxyribonucleoside-DNA + H(+)</text>
        <dbReference type="Rhea" id="RHEA:66592"/>
        <dbReference type="Rhea" id="RHEA-COMP:13180"/>
        <dbReference type="Rhea" id="RHEA-COMP:16897"/>
        <dbReference type="Rhea" id="RHEA-COMP:17067"/>
        <dbReference type="ChEBI" id="CHEBI:15378"/>
        <dbReference type="ChEBI" id="CHEBI:136412"/>
        <dbReference type="ChEBI" id="CHEBI:157695"/>
        <dbReference type="ChEBI" id="CHEBI:167181"/>
        <dbReference type="EC" id="4.2.99.18"/>
    </reaction>
</comment>
<dbReference type="SUPFAM" id="SSF46946">
    <property type="entry name" value="S13-like H2TH domain"/>
    <property type="match status" value="1"/>
</dbReference>
<keyword evidence="11" id="KW-0234">DNA repair</keyword>
<dbReference type="Gene3D" id="3.20.190.10">
    <property type="entry name" value="MutM-like, N-terminal"/>
    <property type="match status" value="1"/>
</dbReference>
<protein>
    <recommendedName>
        <fullName evidence="4">Formamidopyrimidine-DNA glycosylase</fullName>
        <ecNumber evidence="3">4.2.99.18</ecNumber>
    </recommendedName>
    <alternativeName>
        <fullName evidence="15">DNA-(apurinic or apyrimidinic site) lyase MutM</fullName>
    </alternativeName>
</protein>
<dbReference type="SMART" id="SM00898">
    <property type="entry name" value="Fapy_DNA_glyco"/>
    <property type="match status" value="1"/>
</dbReference>
<evidence type="ECO:0000256" key="4">
    <source>
        <dbReference type="ARBA" id="ARBA00016240"/>
    </source>
</evidence>
<keyword evidence="8" id="KW-0378">Hydrolase</keyword>
<evidence type="ECO:0000256" key="2">
    <source>
        <dbReference type="ARBA" id="ARBA00009409"/>
    </source>
</evidence>
<dbReference type="PROSITE" id="PS51068">
    <property type="entry name" value="FPG_CAT"/>
    <property type="match status" value="1"/>
</dbReference>
<dbReference type="Pfam" id="PF06827">
    <property type="entry name" value="zf-FPG_IleRS"/>
    <property type="match status" value="1"/>
</dbReference>
<name>A0A917MAI7_9BACL</name>
<evidence type="ECO:0000256" key="10">
    <source>
        <dbReference type="ARBA" id="ARBA00023125"/>
    </source>
</evidence>
<evidence type="ECO:0000256" key="7">
    <source>
        <dbReference type="ARBA" id="ARBA00022771"/>
    </source>
</evidence>
<dbReference type="PROSITE" id="PS51066">
    <property type="entry name" value="ZF_FPG_2"/>
    <property type="match status" value="1"/>
</dbReference>
<keyword evidence="14" id="KW-0326">Glycosidase</keyword>
<gene>
    <name evidence="20" type="ORF">GCM10010918_53170</name>
</gene>
<evidence type="ECO:0000256" key="15">
    <source>
        <dbReference type="ARBA" id="ARBA00030638"/>
    </source>
</evidence>
<accession>A0A917MAI7</accession>
<dbReference type="SMART" id="SM01232">
    <property type="entry name" value="H2TH"/>
    <property type="match status" value="1"/>
</dbReference>
<evidence type="ECO:0000259" key="18">
    <source>
        <dbReference type="PROSITE" id="PS51066"/>
    </source>
</evidence>
<evidence type="ECO:0000256" key="17">
    <source>
        <dbReference type="PROSITE-ProRule" id="PRU00391"/>
    </source>
</evidence>
<dbReference type="InterPro" id="IPR010663">
    <property type="entry name" value="Znf_FPG/IleRS"/>
</dbReference>
<sequence>MPELPEMETYRLMLSERLAGAQIIGTEVTREQSVHMTAEQFDQALIGRTIWFVERRGKHLLFHLDNGKRLLLHLMLGGWMFFGTDEERPDRTVQVTIKFTSGNLYFIGLRLGYLKMMSVKDVDTELAKLGLDPFDKRLTLERFIGRFAKKRGNIKAALVDQHVIAGIGNCYADEIAFAAGLRPDAKIPTIEQATWERLYEAMHRVLMEGQARGGYMDDPFTSGDALTGGYNGHMKVYDRAGEPCPQCGTPIEQIEISSRKAFLCPNCQKEQ</sequence>
<evidence type="ECO:0000256" key="11">
    <source>
        <dbReference type="ARBA" id="ARBA00023204"/>
    </source>
</evidence>
<evidence type="ECO:0000256" key="5">
    <source>
        <dbReference type="ARBA" id="ARBA00022723"/>
    </source>
</evidence>
<comment type="similarity">
    <text evidence="2">Belongs to the FPG family.</text>
</comment>
<dbReference type="FunFam" id="1.10.8.50:FF:000003">
    <property type="entry name" value="Formamidopyrimidine-DNA glycosylase"/>
    <property type="match status" value="1"/>
</dbReference>
<dbReference type="SUPFAM" id="SSF81624">
    <property type="entry name" value="N-terminal domain of MutM-like DNA repair proteins"/>
    <property type="match status" value="1"/>
</dbReference>
<reference evidence="20 21" key="1">
    <citation type="journal article" date="2014" name="Int. J. Syst. Evol. Microbiol.">
        <title>Complete genome sequence of Corynebacterium casei LMG S-19264T (=DSM 44701T), isolated from a smear-ripened cheese.</title>
        <authorList>
            <consortium name="US DOE Joint Genome Institute (JGI-PGF)"/>
            <person name="Walter F."/>
            <person name="Albersmeier A."/>
            <person name="Kalinowski J."/>
            <person name="Ruckert C."/>
        </authorList>
    </citation>
    <scope>NUCLEOTIDE SEQUENCE [LARGE SCALE GENOMIC DNA]</scope>
    <source>
        <strain evidence="20 21">CGMCC 1.15286</strain>
    </source>
</reference>
<comment type="caution">
    <text evidence="20">The sequence shown here is derived from an EMBL/GenBank/DDBJ whole genome shotgun (WGS) entry which is preliminary data.</text>
</comment>
<dbReference type="InterPro" id="IPR000214">
    <property type="entry name" value="Znf_DNA_glyclase/AP_lyase"/>
</dbReference>
<evidence type="ECO:0000256" key="6">
    <source>
        <dbReference type="ARBA" id="ARBA00022763"/>
    </source>
</evidence>
<keyword evidence="21" id="KW-1185">Reference proteome</keyword>
<keyword evidence="7 17" id="KW-0863">Zinc-finger</keyword>
<dbReference type="InterPro" id="IPR015886">
    <property type="entry name" value="H2TH_FPG"/>
</dbReference>
<evidence type="ECO:0000259" key="19">
    <source>
        <dbReference type="PROSITE" id="PS51068"/>
    </source>
</evidence>
<keyword evidence="10" id="KW-0238">DNA-binding</keyword>
<dbReference type="Proteomes" id="UP000600247">
    <property type="component" value="Unassembled WGS sequence"/>
</dbReference>
<evidence type="ECO:0000256" key="12">
    <source>
        <dbReference type="ARBA" id="ARBA00023239"/>
    </source>
</evidence>
<dbReference type="AlphaFoldDB" id="A0A917MAI7"/>
<evidence type="ECO:0000256" key="3">
    <source>
        <dbReference type="ARBA" id="ARBA00012720"/>
    </source>
</evidence>
<dbReference type="InterPro" id="IPR012319">
    <property type="entry name" value="FPG_cat"/>
</dbReference>
<proteinExistence type="inferred from homology"/>
<dbReference type="EMBL" id="BMHY01000019">
    <property type="protein sequence ID" value="GGG88089.1"/>
    <property type="molecule type" value="Genomic_DNA"/>
</dbReference>
<evidence type="ECO:0000256" key="13">
    <source>
        <dbReference type="ARBA" id="ARBA00023268"/>
    </source>
</evidence>
<keyword evidence="9" id="KW-0862">Zinc</keyword>
<evidence type="ECO:0000256" key="8">
    <source>
        <dbReference type="ARBA" id="ARBA00022801"/>
    </source>
</evidence>
<evidence type="ECO:0000256" key="16">
    <source>
        <dbReference type="ARBA" id="ARBA00044632"/>
    </source>
</evidence>
<dbReference type="Gene3D" id="1.10.8.50">
    <property type="match status" value="1"/>
</dbReference>
<organism evidence="20 21">
    <name type="scientific">Paenibacillus radicis</name>
    <name type="common">ex Gao et al. 2016</name>
    <dbReference type="NCBI Taxonomy" id="1737354"/>
    <lineage>
        <taxon>Bacteria</taxon>
        <taxon>Bacillati</taxon>
        <taxon>Bacillota</taxon>
        <taxon>Bacilli</taxon>
        <taxon>Bacillales</taxon>
        <taxon>Paenibacillaceae</taxon>
        <taxon>Paenibacillus</taxon>
    </lineage>
</organism>
<dbReference type="PANTHER" id="PTHR42697">
    <property type="entry name" value="ENDONUCLEASE 8"/>
    <property type="match status" value="1"/>
</dbReference>
<feature type="domain" description="Formamidopyrimidine-DNA glycosylase catalytic" evidence="19">
    <location>
        <begin position="2"/>
        <end position="178"/>
    </location>
</feature>
<dbReference type="GO" id="GO:0140078">
    <property type="term" value="F:class I DNA-(apurinic or apyrimidinic site) endonuclease activity"/>
    <property type="evidence" value="ECO:0007669"/>
    <property type="project" value="UniProtKB-EC"/>
</dbReference>
<dbReference type="GO" id="GO:0008270">
    <property type="term" value="F:zinc ion binding"/>
    <property type="evidence" value="ECO:0007669"/>
    <property type="project" value="UniProtKB-KW"/>
</dbReference>
<dbReference type="GO" id="GO:0003690">
    <property type="term" value="F:double-stranded DNA binding"/>
    <property type="evidence" value="ECO:0007669"/>
    <property type="project" value="UniProtKB-ARBA"/>
</dbReference>
<evidence type="ECO:0000313" key="20">
    <source>
        <dbReference type="EMBL" id="GGG88089.1"/>
    </source>
</evidence>
<dbReference type="Pfam" id="PF06831">
    <property type="entry name" value="H2TH"/>
    <property type="match status" value="1"/>
</dbReference>
<dbReference type="RefSeq" id="WP_188892713.1">
    <property type="nucleotide sequence ID" value="NZ_BMHY01000019.1"/>
</dbReference>
<keyword evidence="5" id="KW-0479">Metal-binding</keyword>
<evidence type="ECO:0000313" key="21">
    <source>
        <dbReference type="Proteomes" id="UP000600247"/>
    </source>
</evidence>
<comment type="cofactor">
    <cofactor evidence="1">
        <name>Zn(2+)</name>
        <dbReference type="ChEBI" id="CHEBI:29105"/>
    </cofactor>
</comment>
<evidence type="ECO:0000256" key="9">
    <source>
        <dbReference type="ARBA" id="ARBA00022833"/>
    </source>
</evidence>
<feature type="domain" description="FPG-type" evidence="18">
    <location>
        <begin position="235"/>
        <end position="269"/>
    </location>
</feature>
<dbReference type="GO" id="GO:0000703">
    <property type="term" value="F:oxidized pyrimidine nucleobase lesion DNA N-glycosylase activity"/>
    <property type="evidence" value="ECO:0007669"/>
    <property type="project" value="TreeGrafter"/>
</dbReference>
<dbReference type="GO" id="GO:0006284">
    <property type="term" value="P:base-excision repair"/>
    <property type="evidence" value="ECO:0007669"/>
    <property type="project" value="InterPro"/>
</dbReference>